<name>A0A9D2PND4_9FIRM</name>
<dbReference type="Proteomes" id="UP000823886">
    <property type="component" value="Unassembled WGS sequence"/>
</dbReference>
<evidence type="ECO:0000256" key="2">
    <source>
        <dbReference type="ARBA" id="ARBA00006285"/>
    </source>
</evidence>
<sequence>MYLIPAPKKIQMVEGEFCMPYTGRIAADPSCDRQVLEFAGILKDAILEQAGFSYSISPETERGTAVLIQDSALGEQEYRLEILEEQIRITGGNPSAVLYGIQTLRQILSQRGGCLPCLEIRDCPDLEHRGLYHDVGRGRIPKLSWLKELADTLSRYKINELQLYVEHSYLFPANSEVWRDDTPLTAEDILELDQYCLSRGIELVPSLSTFGHLYKLLSSKTYRHLCEMENAGEDPFSFIGRMEHHTIDVTNPESLSKVKEMIREFMGLFTSRKFNICADETFDLGKGRNRARAEKEGTARMYMDYVKALCEFLVSKGRTPMLWGDVMLAFPELVKELPKGSICLNWGYAPTQTEDSTRTYAQVGVNQYVCPGVSGWNQFINLQEASYQNISRMCGYGKKYGCKGMLNTDWGDFGHINHPDFGIPGMIYGAAASWNVEGLPSYEELNRQISLLEFGDRSEKITGLTGTLAVQDSFGWRSAVYYKERWEQLSREECLKVLLEETPDIRKAQEKNQQIRQCVRELTRCTAAVDPHMRRRIQPYLLAAEGMEIFNHIGSIVLEQAEGSESWENREEERSPEKLAAALENWYYQYRLLWHTVSRESELYRIGEVIYWYADYLRDLGER</sequence>
<accession>A0A9D2PND4</accession>
<evidence type="ECO:0000313" key="10">
    <source>
        <dbReference type="Proteomes" id="UP000823886"/>
    </source>
</evidence>
<protein>
    <recommendedName>
        <fullName evidence="3">beta-N-acetylhexosaminidase</fullName>
        <ecNumber evidence="3">3.2.1.52</ecNumber>
    </recommendedName>
</protein>
<dbReference type="InterPro" id="IPR029018">
    <property type="entry name" value="Hex-like_dom2"/>
</dbReference>
<dbReference type="InterPro" id="IPR017853">
    <property type="entry name" value="GH"/>
</dbReference>
<proteinExistence type="inferred from homology"/>
<evidence type="ECO:0000256" key="5">
    <source>
        <dbReference type="ARBA" id="ARBA00023295"/>
    </source>
</evidence>
<organism evidence="9 10">
    <name type="scientific">Candidatus Blautia merdavium</name>
    <dbReference type="NCBI Taxonomy" id="2838494"/>
    <lineage>
        <taxon>Bacteria</taxon>
        <taxon>Bacillati</taxon>
        <taxon>Bacillota</taxon>
        <taxon>Clostridia</taxon>
        <taxon>Lachnospirales</taxon>
        <taxon>Lachnospiraceae</taxon>
        <taxon>Blautia</taxon>
    </lineage>
</organism>
<evidence type="ECO:0000313" key="9">
    <source>
        <dbReference type="EMBL" id="HJC62721.1"/>
    </source>
</evidence>
<dbReference type="AlphaFoldDB" id="A0A9D2PND4"/>
<reference evidence="9" key="2">
    <citation type="submission" date="2021-04" db="EMBL/GenBank/DDBJ databases">
        <authorList>
            <person name="Gilroy R."/>
        </authorList>
    </citation>
    <scope>NUCLEOTIDE SEQUENCE</scope>
    <source>
        <strain evidence="9">ChiBcec2-3848</strain>
    </source>
</reference>
<dbReference type="SUPFAM" id="SSF55545">
    <property type="entry name" value="beta-N-acetylhexosaminidase-like domain"/>
    <property type="match status" value="1"/>
</dbReference>
<dbReference type="CDD" id="cd06565">
    <property type="entry name" value="GH20_GcnA-like"/>
    <property type="match status" value="1"/>
</dbReference>
<dbReference type="InterPro" id="IPR015882">
    <property type="entry name" value="HEX_bac_N"/>
</dbReference>
<dbReference type="Gene3D" id="3.30.379.10">
    <property type="entry name" value="Chitobiase/beta-hexosaminidase domain 2-like"/>
    <property type="match status" value="1"/>
</dbReference>
<dbReference type="PANTHER" id="PTHR22600:SF57">
    <property type="entry name" value="BETA-N-ACETYLHEXOSAMINIDASE"/>
    <property type="match status" value="1"/>
</dbReference>
<feature type="active site" description="Proton donor" evidence="6">
    <location>
        <position position="280"/>
    </location>
</feature>
<comment type="similarity">
    <text evidence="2">Belongs to the glycosyl hydrolase 20 family.</text>
</comment>
<dbReference type="GO" id="GO:0016020">
    <property type="term" value="C:membrane"/>
    <property type="evidence" value="ECO:0007669"/>
    <property type="project" value="TreeGrafter"/>
</dbReference>
<keyword evidence="4" id="KW-0378">Hydrolase</keyword>
<comment type="catalytic activity">
    <reaction evidence="1">
        <text>Hydrolysis of terminal non-reducing N-acetyl-D-hexosamine residues in N-acetyl-beta-D-hexosaminides.</text>
        <dbReference type="EC" id="3.2.1.52"/>
    </reaction>
</comment>
<feature type="domain" description="Beta-hexosaminidase bacterial type N-terminal" evidence="8">
    <location>
        <begin position="2"/>
        <end position="122"/>
    </location>
</feature>
<evidence type="ECO:0000259" key="7">
    <source>
        <dbReference type="Pfam" id="PF00728"/>
    </source>
</evidence>
<evidence type="ECO:0000259" key="8">
    <source>
        <dbReference type="Pfam" id="PF02838"/>
    </source>
</evidence>
<dbReference type="Gene3D" id="3.20.20.80">
    <property type="entry name" value="Glycosidases"/>
    <property type="match status" value="1"/>
</dbReference>
<keyword evidence="5" id="KW-0326">Glycosidase</keyword>
<dbReference type="GO" id="GO:0030203">
    <property type="term" value="P:glycosaminoglycan metabolic process"/>
    <property type="evidence" value="ECO:0007669"/>
    <property type="project" value="TreeGrafter"/>
</dbReference>
<evidence type="ECO:0000256" key="1">
    <source>
        <dbReference type="ARBA" id="ARBA00001231"/>
    </source>
</evidence>
<dbReference type="GO" id="GO:0005975">
    <property type="term" value="P:carbohydrate metabolic process"/>
    <property type="evidence" value="ECO:0007669"/>
    <property type="project" value="InterPro"/>
</dbReference>
<comment type="caution">
    <text evidence="9">The sequence shown here is derived from an EMBL/GenBank/DDBJ whole genome shotgun (WGS) entry which is preliminary data.</text>
</comment>
<dbReference type="PRINTS" id="PR00738">
    <property type="entry name" value="GLHYDRLASE20"/>
</dbReference>
<dbReference type="EMBL" id="DWVZ01000047">
    <property type="protein sequence ID" value="HJC62721.1"/>
    <property type="molecule type" value="Genomic_DNA"/>
</dbReference>
<evidence type="ECO:0000256" key="6">
    <source>
        <dbReference type="PIRSR" id="PIRSR625705-1"/>
    </source>
</evidence>
<gene>
    <name evidence="9" type="ORF">H9753_03750</name>
</gene>
<dbReference type="EC" id="3.2.1.52" evidence="3"/>
<evidence type="ECO:0000256" key="3">
    <source>
        <dbReference type="ARBA" id="ARBA00012663"/>
    </source>
</evidence>
<feature type="domain" description="Glycoside hydrolase family 20 catalytic" evidence="7">
    <location>
        <begin position="127"/>
        <end position="349"/>
    </location>
</feature>
<dbReference type="SUPFAM" id="SSF51445">
    <property type="entry name" value="(Trans)glycosidases"/>
    <property type="match status" value="1"/>
</dbReference>
<evidence type="ECO:0000256" key="4">
    <source>
        <dbReference type="ARBA" id="ARBA00022801"/>
    </source>
</evidence>
<dbReference type="GO" id="GO:0004563">
    <property type="term" value="F:beta-N-acetylhexosaminidase activity"/>
    <property type="evidence" value="ECO:0007669"/>
    <property type="project" value="UniProtKB-EC"/>
</dbReference>
<reference evidence="9" key="1">
    <citation type="journal article" date="2021" name="PeerJ">
        <title>Extensive microbial diversity within the chicken gut microbiome revealed by metagenomics and culture.</title>
        <authorList>
            <person name="Gilroy R."/>
            <person name="Ravi A."/>
            <person name="Getino M."/>
            <person name="Pursley I."/>
            <person name="Horton D.L."/>
            <person name="Alikhan N.F."/>
            <person name="Baker D."/>
            <person name="Gharbi K."/>
            <person name="Hall N."/>
            <person name="Watson M."/>
            <person name="Adriaenssens E.M."/>
            <person name="Foster-Nyarko E."/>
            <person name="Jarju S."/>
            <person name="Secka A."/>
            <person name="Antonio M."/>
            <person name="Oren A."/>
            <person name="Chaudhuri R.R."/>
            <person name="La Ragione R."/>
            <person name="Hildebrand F."/>
            <person name="Pallen M.J."/>
        </authorList>
    </citation>
    <scope>NUCLEOTIDE SEQUENCE</scope>
    <source>
        <strain evidence="9">ChiBcec2-3848</strain>
    </source>
</reference>
<dbReference type="InterPro" id="IPR015883">
    <property type="entry name" value="Glyco_hydro_20_cat"/>
</dbReference>
<dbReference type="PANTHER" id="PTHR22600">
    <property type="entry name" value="BETA-HEXOSAMINIDASE"/>
    <property type="match status" value="1"/>
</dbReference>
<dbReference type="Pfam" id="PF02838">
    <property type="entry name" value="Glyco_hydro_20b"/>
    <property type="match status" value="1"/>
</dbReference>
<dbReference type="InterPro" id="IPR025705">
    <property type="entry name" value="Beta_hexosaminidase_sua/sub"/>
</dbReference>
<dbReference type="Pfam" id="PF00728">
    <property type="entry name" value="Glyco_hydro_20"/>
    <property type="match status" value="1"/>
</dbReference>